<dbReference type="Pfam" id="PF02458">
    <property type="entry name" value="Transferase"/>
    <property type="match status" value="1"/>
</dbReference>
<evidence type="ECO:0000256" key="1">
    <source>
        <dbReference type="ARBA" id="ARBA00009861"/>
    </source>
</evidence>
<keyword evidence="2" id="KW-0808">Transferase</keyword>
<evidence type="ECO:0000313" key="5">
    <source>
        <dbReference type="Proteomes" id="UP001064489"/>
    </source>
</evidence>
<keyword evidence="5" id="KW-1185">Reference proteome</keyword>
<protein>
    <submittedName>
        <fullName evidence="4">Uncharacterized protein</fullName>
    </submittedName>
</protein>
<name>A0AAD5NNF8_ACENE</name>
<evidence type="ECO:0000256" key="3">
    <source>
        <dbReference type="ARBA" id="ARBA00023315"/>
    </source>
</evidence>
<reference evidence="4" key="1">
    <citation type="journal article" date="2022" name="Plant J.">
        <title>Strategies of tolerance reflected in two North American maple genomes.</title>
        <authorList>
            <person name="McEvoy S.L."/>
            <person name="Sezen U.U."/>
            <person name="Trouern-Trend A."/>
            <person name="McMahon S.M."/>
            <person name="Schaberg P.G."/>
            <person name="Yang J."/>
            <person name="Wegrzyn J.L."/>
            <person name="Swenson N.G."/>
        </authorList>
    </citation>
    <scope>NUCLEOTIDE SEQUENCE</scope>
    <source>
        <strain evidence="4">91603</strain>
    </source>
</reference>
<organism evidence="4 5">
    <name type="scientific">Acer negundo</name>
    <name type="common">Box elder</name>
    <dbReference type="NCBI Taxonomy" id="4023"/>
    <lineage>
        <taxon>Eukaryota</taxon>
        <taxon>Viridiplantae</taxon>
        <taxon>Streptophyta</taxon>
        <taxon>Embryophyta</taxon>
        <taxon>Tracheophyta</taxon>
        <taxon>Spermatophyta</taxon>
        <taxon>Magnoliopsida</taxon>
        <taxon>eudicotyledons</taxon>
        <taxon>Gunneridae</taxon>
        <taxon>Pentapetalae</taxon>
        <taxon>rosids</taxon>
        <taxon>malvids</taxon>
        <taxon>Sapindales</taxon>
        <taxon>Sapindaceae</taxon>
        <taxon>Hippocastanoideae</taxon>
        <taxon>Acereae</taxon>
        <taxon>Acer</taxon>
    </lineage>
</organism>
<keyword evidence="3" id="KW-0012">Acyltransferase</keyword>
<dbReference type="AlphaFoldDB" id="A0AAD5NNF8"/>
<dbReference type="GO" id="GO:0016746">
    <property type="term" value="F:acyltransferase activity"/>
    <property type="evidence" value="ECO:0007669"/>
    <property type="project" value="UniProtKB-KW"/>
</dbReference>
<dbReference type="Proteomes" id="UP001064489">
    <property type="component" value="Chromosome 7"/>
</dbReference>
<evidence type="ECO:0000256" key="2">
    <source>
        <dbReference type="ARBA" id="ARBA00022679"/>
    </source>
</evidence>
<dbReference type="Gene3D" id="3.30.559.10">
    <property type="entry name" value="Chloramphenicol acetyltransferase-like domain"/>
    <property type="match status" value="1"/>
</dbReference>
<comment type="caution">
    <text evidence="4">The sequence shown here is derived from an EMBL/GenBank/DDBJ whole genome shotgun (WGS) entry which is preliminary data.</text>
</comment>
<gene>
    <name evidence="4" type="ORF">LWI28_027321</name>
</gene>
<comment type="similarity">
    <text evidence="1">Belongs to the plant acyltransferase family.</text>
</comment>
<accession>A0AAD5NNF8</accession>
<dbReference type="InterPro" id="IPR023213">
    <property type="entry name" value="CAT-like_dom_sf"/>
</dbReference>
<dbReference type="EMBL" id="JAJSOW010000104">
    <property type="protein sequence ID" value="KAI9170399.1"/>
    <property type="molecule type" value="Genomic_DNA"/>
</dbReference>
<reference evidence="4" key="2">
    <citation type="submission" date="2023-02" db="EMBL/GenBank/DDBJ databases">
        <authorList>
            <person name="Swenson N.G."/>
            <person name="Wegrzyn J.L."/>
            <person name="Mcevoy S.L."/>
        </authorList>
    </citation>
    <scope>NUCLEOTIDE SEQUENCE</scope>
    <source>
        <strain evidence="4">91603</strain>
        <tissue evidence="4">Leaf</tissue>
    </source>
</reference>
<sequence length="194" mass="21993">MKLEVCIISREIIKPSSSTPNHLRIYKLSPIDQLNLNFFLPFTLFYSRAPKNSDHLKKSLSKILTYFYTFAGRVKADNFIDCDDYGVPFVEARVAGDMSELVHIKNPEIDLLQQLLPYKPLDEQMSKTRFNFAAQINYFECGGVAISFCVGHFVADAATAAHFIKSWATVACDCDDDDDLIKEDISLSPPHKIF</sequence>
<evidence type="ECO:0000313" key="4">
    <source>
        <dbReference type="EMBL" id="KAI9170399.1"/>
    </source>
</evidence>
<dbReference type="PANTHER" id="PTHR31623">
    <property type="entry name" value="F21J9.9"/>
    <property type="match status" value="1"/>
</dbReference>
<dbReference type="PANTHER" id="PTHR31623:SF28">
    <property type="entry name" value="BAHD ACYLTRANSFERASE"/>
    <property type="match status" value="1"/>
</dbReference>
<proteinExistence type="inferred from homology"/>